<evidence type="ECO:0000313" key="2">
    <source>
        <dbReference type="Proteomes" id="UP001163046"/>
    </source>
</evidence>
<proteinExistence type="predicted"/>
<protein>
    <submittedName>
        <fullName evidence="1">Uncharacterized protein</fullName>
    </submittedName>
</protein>
<keyword evidence="2" id="KW-1185">Reference proteome</keyword>
<sequence>MSYQEVWLFSQHNNSSKGSCNSVWSWRCATSRLEICTSENNWPHYDNTGVLVYLAGVSLAFNLQLAEYNNFEAGEGKSVLNTHFAHEMKNVKCLKLVIDRTKAPKKVGSLKDISQFGSFRFPLSGKYSGGLVCRSLVGLGKTSSKTQAQMKNFSSVPFPIAGETGAKTEDMDLHAVSMPEENDGQSVQSDSETYSVKFIQHADQQTILVQPNLVVPSDAALAQQPEPGFALKQTSGKIVLFSLEQKQIMIAYYDRQASTGMRAETQDVINEM</sequence>
<dbReference type="AlphaFoldDB" id="A0A9W9ZFM8"/>
<organism evidence="1 2">
    <name type="scientific">Desmophyllum pertusum</name>
    <dbReference type="NCBI Taxonomy" id="174260"/>
    <lineage>
        <taxon>Eukaryota</taxon>
        <taxon>Metazoa</taxon>
        <taxon>Cnidaria</taxon>
        <taxon>Anthozoa</taxon>
        <taxon>Hexacorallia</taxon>
        <taxon>Scleractinia</taxon>
        <taxon>Caryophylliina</taxon>
        <taxon>Caryophylliidae</taxon>
        <taxon>Desmophyllum</taxon>
    </lineage>
</organism>
<comment type="caution">
    <text evidence="1">The sequence shown here is derived from an EMBL/GenBank/DDBJ whole genome shotgun (WGS) entry which is preliminary data.</text>
</comment>
<dbReference type="EMBL" id="MU826353">
    <property type="protein sequence ID" value="KAJ7380570.1"/>
    <property type="molecule type" value="Genomic_DNA"/>
</dbReference>
<dbReference type="OrthoDB" id="5987289at2759"/>
<gene>
    <name evidence="1" type="ORF">OS493_009037</name>
</gene>
<reference evidence="1" key="1">
    <citation type="submission" date="2023-01" db="EMBL/GenBank/DDBJ databases">
        <title>Genome assembly of the deep-sea coral Lophelia pertusa.</title>
        <authorList>
            <person name="Herrera S."/>
            <person name="Cordes E."/>
        </authorList>
    </citation>
    <scope>NUCLEOTIDE SEQUENCE</scope>
    <source>
        <strain evidence="1">USNM1676648</strain>
        <tissue evidence="1">Polyp</tissue>
    </source>
</reference>
<dbReference type="Proteomes" id="UP001163046">
    <property type="component" value="Unassembled WGS sequence"/>
</dbReference>
<accession>A0A9W9ZFM8</accession>
<evidence type="ECO:0000313" key="1">
    <source>
        <dbReference type="EMBL" id="KAJ7380570.1"/>
    </source>
</evidence>
<name>A0A9W9ZFM8_9CNID</name>